<reference evidence="3 4" key="1">
    <citation type="submission" date="2019-05" db="EMBL/GenBank/DDBJ databases">
        <title>Another draft genome of Portunus trituberculatus and its Hox gene families provides insights of decapod evolution.</title>
        <authorList>
            <person name="Jeong J.-H."/>
            <person name="Song I."/>
            <person name="Kim S."/>
            <person name="Choi T."/>
            <person name="Kim D."/>
            <person name="Ryu S."/>
            <person name="Kim W."/>
        </authorList>
    </citation>
    <scope>NUCLEOTIDE SEQUENCE [LARGE SCALE GENOMIC DNA]</scope>
    <source>
        <tissue evidence="3">Muscle</tissue>
    </source>
</reference>
<gene>
    <name evidence="3" type="ORF">E2C01_067102</name>
</gene>
<evidence type="ECO:0000256" key="1">
    <source>
        <dbReference type="SAM" id="MobiDB-lite"/>
    </source>
</evidence>
<keyword evidence="2" id="KW-0472">Membrane</keyword>
<feature type="region of interest" description="Disordered" evidence="1">
    <location>
        <begin position="57"/>
        <end position="76"/>
    </location>
</feature>
<evidence type="ECO:0000313" key="3">
    <source>
        <dbReference type="EMBL" id="MPC72789.1"/>
    </source>
</evidence>
<keyword evidence="2" id="KW-0812">Transmembrane</keyword>
<proteinExistence type="predicted"/>
<dbReference type="AlphaFoldDB" id="A0A5B7HSP8"/>
<evidence type="ECO:0000313" key="4">
    <source>
        <dbReference type="Proteomes" id="UP000324222"/>
    </source>
</evidence>
<sequence length="76" mass="7859">MLHYSFLDVTPAALAALIVAFIIMVLIVADPSQLSPPPPGKTLLPTLPLTLSITSKDPGHVPLTSPLGGPNLPPLT</sequence>
<feature type="transmembrane region" description="Helical" evidence="2">
    <location>
        <begin position="12"/>
        <end position="29"/>
    </location>
</feature>
<keyword evidence="2" id="KW-1133">Transmembrane helix</keyword>
<accession>A0A5B7HSP8</accession>
<evidence type="ECO:0000256" key="2">
    <source>
        <dbReference type="SAM" id="Phobius"/>
    </source>
</evidence>
<dbReference type="Proteomes" id="UP000324222">
    <property type="component" value="Unassembled WGS sequence"/>
</dbReference>
<keyword evidence="4" id="KW-1185">Reference proteome</keyword>
<organism evidence="3 4">
    <name type="scientific">Portunus trituberculatus</name>
    <name type="common">Swimming crab</name>
    <name type="synonym">Neptunus trituberculatus</name>
    <dbReference type="NCBI Taxonomy" id="210409"/>
    <lineage>
        <taxon>Eukaryota</taxon>
        <taxon>Metazoa</taxon>
        <taxon>Ecdysozoa</taxon>
        <taxon>Arthropoda</taxon>
        <taxon>Crustacea</taxon>
        <taxon>Multicrustacea</taxon>
        <taxon>Malacostraca</taxon>
        <taxon>Eumalacostraca</taxon>
        <taxon>Eucarida</taxon>
        <taxon>Decapoda</taxon>
        <taxon>Pleocyemata</taxon>
        <taxon>Brachyura</taxon>
        <taxon>Eubrachyura</taxon>
        <taxon>Portunoidea</taxon>
        <taxon>Portunidae</taxon>
        <taxon>Portuninae</taxon>
        <taxon>Portunus</taxon>
    </lineage>
</organism>
<comment type="caution">
    <text evidence="3">The sequence shown here is derived from an EMBL/GenBank/DDBJ whole genome shotgun (WGS) entry which is preliminary data.</text>
</comment>
<dbReference type="EMBL" id="VSRR010035421">
    <property type="protein sequence ID" value="MPC72789.1"/>
    <property type="molecule type" value="Genomic_DNA"/>
</dbReference>
<name>A0A5B7HSP8_PORTR</name>
<protein>
    <submittedName>
        <fullName evidence="3">Uncharacterized protein</fullName>
    </submittedName>
</protein>